<dbReference type="GO" id="GO:0044715">
    <property type="term" value="F:8-oxo-dGDP phosphatase activity"/>
    <property type="evidence" value="ECO:0007669"/>
    <property type="project" value="TreeGrafter"/>
</dbReference>
<dbReference type="InterPro" id="IPR020476">
    <property type="entry name" value="Nudix_hydrolase"/>
</dbReference>
<dbReference type="PANTHER" id="PTHR47707">
    <property type="entry name" value="8-OXO-DGTP DIPHOSPHATASE"/>
    <property type="match status" value="1"/>
</dbReference>
<dbReference type="FunFam" id="3.90.79.10:FF:000014">
    <property type="entry name" value="8-oxo-dGTP diphosphatase MutT"/>
    <property type="match status" value="1"/>
</dbReference>
<evidence type="ECO:0000256" key="10">
    <source>
        <dbReference type="ARBA" id="ARBA00035861"/>
    </source>
</evidence>
<comment type="similarity">
    <text evidence="2">Belongs to the Nudix hydrolase family.</text>
</comment>
<gene>
    <name evidence="21" type="ORF">EOE65_00030</name>
</gene>
<evidence type="ECO:0000256" key="5">
    <source>
        <dbReference type="ARBA" id="ARBA00022723"/>
    </source>
</evidence>
<sequence length="309" mass="33489">MSCLIHVAAAVIEDGCGAIFLARRPQDKHQGGLWEFPGGKVEPGESAEQALYRELHEEVGIEVLACEPLIQIPHHYPDKSVLLDVYRVTEFSGEAHGKEGQKTAWVSEADLGDYEFPAANKPILNAIRLPQRIFITPQAETLEACIENTLSACKRAPISWVMLRQKQLTLDEALSWRLALMQALDEGVEVTLNHPKSGAASSHLSRHLSSKELQATESNPDSSLLGASCHNLEEIETAVRIGCDYITLSPILPTNSHPGSPTLGFDAARQLIAQAPLPVYLLGGMSEEELPHALAIGAQGIAAISAWSE</sequence>
<dbReference type="NCBIfam" id="TIGR00586">
    <property type="entry name" value="mutt"/>
    <property type="match status" value="1"/>
</dbReference>
<dbReference type="GO" id="GO:0035539">
    <property type="term" value="F:8-oxo-7,8-dihydrodeoxyguanosine triphosphate pyrophosphatase activity"/>
    <property type="evidence" value="ECO:0007669"/>
    <property type="project" value="UniProtKB-EC"/>
</dbReference>
<dbReference type="GO" id="GO:0006260">
    <property type="term" value="P:DNA replication"/>
    <property type="evidence" value="ECO:0007669"/>
    <property type="project" value="UniProtKB-KW"/>
</dbReference>
<dbReference type="CDD" id="cd00564">
    <property type="entry name" value="TMP_TenI"/>
    <property type="match status" value="1"/>
</dbReference>
<keyword evidence="9" id="KW-0234">DNA repair</keyword>
<evidence type="ECO:0000259" key="20">
    <source>
        <dbReference type="PROSITE" id="PS51462"/>
    </source>
</evidence>
<evidence type="ECO:0000256" key="13">
    <source>
        <dbReference type="ARBA" id="ARBA00040794"/>
    </source>
</evidence>
<evidence type="ECO:0000256" key="11">
    <source>
        <dbReference type="ARBA" id="ARBA00036904"/>
    </source>
</evidence>
<dbReference type="InterPro" id="IPR000086">
    <property type="entry name" value="NUDIX_hydrolase_dom"/>
</dbReference>
<dbReference type="Pfam" id="PF02581">
    <property type="entry name" value="TMP-TENI"/>
    <property type="match status" value="1"/>
</dbReference>
<dbReference type="AlphaFoldDB" id="A0A437QC39"/>
<comment type="catalytic activity">
    <reaction evidence="10">
        <text>8-oxo-dGTP + H2O = 8-oxo-dGMP + diphosphate + H(+)</text>
        <dbReference type="Rhea" id="RHEA:31575"/>
        <dbReference type="ChEBI" id="CHEBI:15377"/>
        <dbReference type="ChEBI" id="CHEBI:15378"/>
        <dbReference type="ChEBI" id="CHEBI:33019"/>
        <dbReference type="ChEBI" id="CHEBI:63224"/>
        <dbReference type="ChEBI" id="CHEBI:77896"/>
        <dbReference type="EC" id="3.6.1.55"/>
    </reaction>
</comment>
<dbReference type="PROSITE" id="PS00893">
    <property type="entry name" value="NUDIX_BOX"/>
    <property type="match status" value="1"/>
</dbReference>
<feature type="compositionally biased region" description="Polar residues" evidence="19">
    <location>
        <begin position="211"/>
        <end position="221"/>
    </location>
</feature>
<evidence type="ECO:0000256" key="14">
    <source>
        <dbReference type="ARBA" id="ARBA00041592"/>
    </source>
</evidence>
<keyword evidence="6" id="KW-0227">DNA damage</keyword>
<dbReference type="InterPro" id="IPR022998">
    <property type="entry name" value="ThiamineP_synth_TenI"/>
</dbReference>
<dbReference type="Pfam" id="PF14815">
    <property type="entry name" value="NUDIX_4"/>
    <property type="match status" value="1"/>
</dbReference>
<evidence type="ECO:0000256" key="4">
    <source>
        <dbReference type="ARBA" id="ARBA00022705"/>
    </source>
</evidence>
<dbReference type="SUPFAM" id="SSF55811">
    <property type="entry name" value="Nudix"/>
    <property type="match status" value="1"/>
</dbReference>
<dbReference type="GO" id="GO:0046872">
    <property type="term" value="F:metal ion binding"/>
    <property type="evidence" value="ECO:0007669"/>
    <property type="project" value="UniProtKB-KW"/>
</dbReference>
<dbReference type="Gene3D" id="3.90.79.10">
    <property type="entry name" value="Nucleoside Triphosphate Pyrophosphohydrolase"/>
    <property type="match status" value="1"/>
</dbReference>
<keyword evidence="3" id="KW-0515">Mutator protein</keyword>
<dbReference type="Proteomes" id="UP000282818">
    <property type="component" value="Unassembled WGS sequence"/>
</dbReference>
<feature type="region of interest" description="Disordered" evidence="19">
    <location>
        <begin position="195"/>
        <end position="221"/>
    </location>
</feature>
<dbReference type="GO" id="GO:0009228">
    <property type="term" value="P:thiamine biosynthetic process"/>
    <property type="evidence" value="ECO:0007669"/>
    <property type="project" value="UniProtKB-KW"/>
</dbReference>
<dbReference type="InterPro" id="IPR013785">
    <property type="entry name" value="Aldolase_TIM"/>
</dbReference>
<keyword evidence="5 18" id="KW-0479">Metal-binding</keyword>
<dbReference type="GO" id="GO:0008413">
    <property type="term" value="F:8-oxo-7,8-dihydroguanosine triphosphate pyrophosphatase activity"/>
    <property type="evidence" value="ECO:0007669"/>
    <property type="project" value="InterPro"/>
</dbReference>
<evidence type="ECO:0000256" key="2">
    <source>
        <dbReference type="ARBA" id="ARBA00005582"/>
    </source>
</evidence>
<feature type="binding site" evidence="18">
    <location>
        <position position="58"/>
    </location>
    <ligand>
        <name>Mg(2+)</name>
        <dbReference type="ChEBI" id="CHEBI:18420"/>
    </ligand>
</feature>
<dbReference type="InterPro" id="IPR036206">
    <property type="entry name" value="ThiamineP_synth_sf"/>
</dbReference>
<feature type="domain" description="Nudix hydrolase" evidence="20">
    <location>
        <begin position="3"/>
        <end position="131"/>
    </location>
</feature>
<evidence type="ECO:0000256" key="15">
    <source>
        <dbReference type="ARBA" id="ARBA00041979"/>
    </source>
</evidence>
<evidence type="ECO:0000256" key="7">
    <source>
        <dbReference type="ARBA" id="ARBA00022801"/>
    </source>
</evidence>
<reference evidence="21 22" key="1">
    <citation type="submission" date="2019-01" db="EMBL/GenBank/DDBJ databases">
        <authorList>
            <person name="Chen W.-M."/>
        </authorList>
    </citation>
    <scope>NUCLEOTIDE SEQUENCE [LARGE SCALE GENOMIC DNA]</scope>
    <source>
        <strain evidence="21 22">HPM-16</strain>
    </source>
</reference>
<evidence type="ECO:0000256" key="9">
    <source>
        <dbReference type="ARBA" id="ARBA00023204"/>
    </source>
</evidence>
<dbReference type="CDD" id="cd03425">
    <property type="entry name" value="NUDIX_MutT_NudA_like"/>
    <property type="match status" value="1"/>
</dbReference>
<dbReference type="SUPFAM" id="SSF51391">
    <property type="entry name" value="Thiamin phosphate synthase"/>
    <property type="match status" value="1"/>
</dbReference>
<comment type="catalytic activity">
    <reaction evidence="11">
        <text>8-oxo-GTP + H2O = 8-oxo-GMP + diphosphate + H(+)</text>
        <dbReference type="Rhea" id="RHEA:67616"/>
        <dbReference type="ChEBI" id="CHEBI:15377"/>
        <dbReference type="ChEBI" id="CHEBI:15378"/>
        <dbReference type="ChEBI" id="CHEBI:33019"/>
        <dbReference type="ChEBI" id="CHEBI:143553"/>
        <dbReference type="ChEBI" id="CHEBI:145694"/>
    </reaction>
</comment>
<dbReference type="GO" id="GO:0044716">
    <property type="term" value="F:8-oxo-GDP phosphatase activity"/>
    <property type="evidence" value="ECO:0007669"/>
    <property type="project" value="TreeGrafter"/>
</dbReference>
<dbReference type="GO" id="GO:0006281">
    <property type="term" value="P:DNA repair"/>
    <property type="evidence" value="ECO:0007669"/>
    <property type="project" value="UniProtKB-KW"/>
</dbReference>
<name>A0A437QC39_9GAMM</name>
<dbReference type="EMBL" id="SACQ01000001">
    <property type="protein sequence ID" value="RVU32081.1"/>
    <property type="molecule type" value="Genomic_DNA"/>
</dbReference>
<evidence type="ECO:0000256" key="16">
    <source>
        <dbReference type="ARBA" id="ARBA00042798"/>
    </source>
</evidence>
<feature type="binding site" evidence="17">
    <location>
        <position position="120"/>
    </location>
    <ligand>
        <name>8-oxo-dGTP</name>
        <dbReference type="ChEBI" id="CHEBI:77896"/>
    </ligand>
</feature>
<evidence type="ECO:0000256" key="19">
    <source>
        <dbReference type="SAM" id="MobiDB-lite"/>
    </source>
</evidence>
<keyword evidence="8 18" id="KW-0460">Magnesium</keyword>
<comment type="caution">
    <text evidence="21">The sequence shown here is derived from an EMBL/GenBank/DDBJ whole genome shotgun (WGS) entry which is preliminary data.</text>
</comment>
<evidence type="ECO:0000313" key="21">
    <source>
        <dbReference type="EMBL" id="RVU32081.1"/>
    </source>
</evidence>
<feature type="binding site" evidence="18">
    <location>
        <position position="38"/>
    </location>
    <ligand>
        <name>Mg(2+)</name>
        <dbReference type="ChEBI" id="CHEBI:18420"/>
    </ligand>
</feature>
<protein>
    <recommendedName>
        <fullName evidence="13">8-oxo-dGTP diphosphatase</fullName>
        <ecNumber evidence="12">3.6.1.55</ecNumber>
    </recommendedName>
    <alternativeName>
        <fullName evidence="16">7,8-dihydro-8-oxoguanine-triphosphatase</fullName>
    </alternativeName>
    <alternativeName>
        <fullName evidence="15">Mutator protein MutT</fullName>
    </alternativeName>
    <alternativeName>
        <fullName evidence="14">dGTP pyrophosphohydrolase</fullName>
    </alternativeName>
</protein>
<evidence type="ECO:0000313" key="22">
    <source>
        <dbReference type="Proteomes" id="UP000282818"/>
    </source>
</evidence>
<evidence type="ECO:0000256" key="1">
    <source>
        <dbReference type="ARBA" id="ARBA00001946"/>
    </source>
</evidence>
<evidence type="ECO:0000256" key="6">
    <source>
        <dbReference type="ARBA" id="ARBA00022763"/>
    </source>
</evidence>
<dbReference type="EC" id="3.6.1.55" evidence="12"/>
<feature type="binding site" evidence="17">
    <location>
        <position position="29"/>
    </location>
    <ligand>
        <name>8-oxo-dGTP</name>
        <dbReference type="ChEBI" id="CHEBI:77896"/>
    </ligand>
</feature>
<evidence type="ECO:0000256" key="8">
    <source>
        <dbReference type="ARBA" id="ARBA00022842"/>
    </source>
</evidence>
<evidence type="ECO:0000256" key="3">
    <source>
        <dbReference type="ARBA" id="ARBA00022457"/>
    </source>
</evidence>
<evidence type="ECO:0000256" key="17">
    <source>
        <dbReference type="PIRSR" id="PIRSR603561-1"/>
    </source>
</evidence>
<organism evidence="21 22">
    <name type="scientific">Neptunomonas marina</name>
    <dbReference type="NCBI Taxonomy" id="1815562"/>
    <lineage>
        <taxon>Bacteria</taxon>
        <taxon>Pseudomonadati</taxon>
        <taxon>Pseudomonadota</taxon>
        <taxon>Gammaproteobacteria</taxon>
        <taxon>Oceanospirillales</taxon>
        <taxon>Oceanospirillaceae</taxon>
        <taxon>Neptunomonas</taxon>
    </lineage>
</organism>
<proteinExistence type="inferred from homology"/>
<dbReference type="RefSeq" id="WP_127692250.1">
    <property type="nucleotide sequence ID" value="NZ_SACQ01000001.1"/>
</dbReference>
<dbReference type="PANTHER" id="PTHR47707:SF1">
    <property type="entry name" value="NUDIX HYDROLASE FAMILY PROTEIN"/>
    <property type="match status" value="1"/>
</dbReference>
<keyword evidence="4" id="KW-0235">DNA replication</keyword>
<evidence type="ECO:0000256" key="18">
    <source>
        <dbReference type="PIRSR" id="PIRSR603561-2"/>
    </source>
</evidence>
<keyword evidence="22" id="KW-1185">Reference proteome</keyword>
<feature type="binding site" evidence="17">
    <location>
        <begin position="35"/>
        <end position="38"/>
    </location>
    <ligand>
        <name>8-oxo-dGTP</name>
        <dbReference type="ChEBI" id="CHEBI:77896"/>
    </ligand>
</feature>
<dbReference type="PRINTS" id="PR00502">
    <property type="entry name" value="NUDIXFAMILY"/>
</dbReference>
<evidence type="ECO:0000256" key="12">
    <source>
        <dbReference type="ARBA" id="ARBA00038905"/>
    </source>
</evidence>
<accession>A0A437QC39</accession>
<dbReference type="PROSITE" id="PS51462">
    <property type="entry name" value="NUDIX"/>
    <property type="match status" value="1"/>
</dbReference>
<dbReference type="InterPro" id="IPR003561">
    <property type="entry name" value="Mutator_MutT"/>
</dbReference>
<dbReference type="InterPro" id="IPR047127">
    <property type="entry name" value="MutT-like"/>
</dbReference>
<keyword evidence="7 21" id="KW-0378">Hydrolase</keyword>
<dbReference type="InterPro" id="IPR020084">
    <property type="entry name" value="NUDIX_hydrolase_CS"/>
</dbReference>
<dbReference type="InterPro" id="IPR015797">
    <property type="entry name" value="NUDIX_hydrolase-like_dom_sf"/>
</dbReference>
<comment type="cofactor">
    <cofactor evidence="1 18">
        <name>Mg(2+)</name>
        <dbReference type="ChEBI" id="CHEBI:18420"/>
    </cofactor>
</comment>
<feature type="binding site" evidence="17">
    <location>
        <position position="24"/>
    </location>
    <ligand>
        <name>8-oxo-dGTP</name>
        <dbReference type="ChEBI" id="CHEBI:77896"/>
    </ligand>
</feature>
<dbReference type="NCBIfam" id="NF006530">
    <property type="entry name" value="PRK08999.1"/>
    <property type="match status" value="1"/>
</dbReference>
<dbReference type="InterPro" id="IPR029119">
    <property type="entry name" value="MutY_C"/>
</dbReference>
<dbReference type="Gene3D" id="3.20.20.70">
    <property type="entry name" value="Aldolase class I"/>
    <property type="match status" value="1"/>
</dbReference>